<accession>A0A1M7YMI5</accession>
<sequence length="682" mass="75173">MGDKQQKRKYFWGIKTQLLIGFLIPIGFVIMVGAISYSKASKGMAENYEKSTMKAIDMAVKNLEFGFKSIENNSLQLTVDSNNVNYTIGNSKNDPVENNKLYTNLKETLYAMQVSNEFIDGIHVITNKETDLVSTTTKREPGFYSDLVNGEEGKYSVKGFFNGVWLDTHPLVDEKLEVSKENYAISFVRSFESNEACVIIDVSSKSIKDILKSLDLEKGSVTAYITKNGRELLLNTDLEGFQFTNQDFYKLAVKDKDSQGFKYIDYKGSKYLFMYSKNSLDGSVICSLVPKAFVLDKANEIKRITLYLVMTACAIALVVCGVVTAGIGTSIKKITKKLAFVSKGDLTVQMDVKKRNEFGILAGAVKETITNTRNLIIKVMQVTRLVVAASQNVSDSSKAMEKQANNILSLSTEIDAGITQQAEDIQDCLAQIDGLSKKIVVVKENVVTMADLADYTKDMITTGIDTTNNLTGQSSKVMEATHNVSDDIKKLEKDSVNIERLVKVINDMAEQTNLLSLNASIEAARAGEAGKGFAVVADEIRKLAEGSAGAANEIQRVVGEIKKQTIVTVNTASEAEEIVVQQNNMVDSTVEVFNNINNCMEKLLAQLREVGTHVEHMDSERDKSLEAMENISSVAEETAASSAVVKEFVSGQLEHVNTMEDAAKELKDKTKELEEVISLFQI</sequence>
<dbReference type="PANTHER" id="PTHR32089">
    <property type="entry name" value="METHYL-ACCEPTING CHEMOTAXIS PROTEIN MCPB"/>
    <property type="match status" value="1"/>
</dbReference>
<keyword evidence="8" id="KW-1185">Reference proteome</keyword>
<comment type="similarity">
    <text evidence="2">Belongs to the methyl-accepting chemotaxis (MCP) protein family.</text>
</comment>
<reference evidence="7 8" key="1">
    <citation type="submission" date="2016-12" db="EMBL/GenBank/DDBJ databases">
        <authorList>
            <person name="Song W.-J."/>
            <person name="Kurnit D.M."/>
        </authorList>
    </citation>
    <scope>NUCLEOTIDE SEQUENCE [LARGE SCALE GENOMIC DNA]</scope>
    <source>
        <strain evidence="7 8">DSM 12503</strain>
    </source>
</reference>
<evidence type="ECO:0000259" key="5">
    <source>
        <dbReference type="PROSITE" id="PS50111"/>
    </source>
</evidence>
<evidence type="ECO:0000313" key="8">
    <source>
        <dbReference type="Proteomes" id="UP000184612"/>
    </source>
</evidence>
<evidence type="ECO:0000256" key="2">
    <source>
        <dbReference type="ARBA" id="ARBA00029447"/>
    </source>
</evidence>
<evidence type="ECO:0000256" key="4">
    <source>
        <dbReference type="SAM" id="Phobius"/>
    </source>
</evidence>
<dbReference type="RefSeq" id="WP_073590972.1">
    <property type="nucleotide sequence ID" value="NZ_FRFD01000015.1"/>
</dbReference>
<dbReference type="CDD" id="cd11386">
    <property type="entry name" value="MCP_signal"/>
    <property type="match status" value="1"/>
</dbReference>
<dbReference type="EMBL" id="FRFD01000015">
    <property type="protein sequence ID" value="SHO53883.1"/>
    <property type="molecule type" value="Genomic_DNA"/>
</dbReference>
<evidence type="ECO:0000259" key="6">
    <source>
        <dbReference type="PROSITE" id="PS50885"/>
    </source>
</evidence>
<dbReference type="PROSITE" id="PS50885">
    <property type="entry name" value="HAMP"/>
    <property type="match status" value="1"/>
</dbReference>
<dbReference type="STRING" id="1121345.SAMN02745217_04346"/>
<dbReference type="InterPro" id="IPR003660">
    <property type="entry name" value="HAMP_dom"/>
</dbReference>
<protein>
    <submittedName>
        <fullName evidence="7">Methyl-accepting chemotaxis protein</fullName>
    </submittedName>
</protein>
<proteinExistence type="inferred from homology"/>
<dbReference type="InterPro" id="IPR004089">
    <property type="entry name" value="MCPsignal_dom"/>
</dbReference>
<dbReference type="PANTHER" id="PTHR32089:SF112">
    <property type="entry name" value="LYSOZYME-LIKE PROTEIN-RELATED"/>
    <property type="match status" value="1"/>
</dbReference>
<dbReference type="SMART" id="SM00283">
    <property type="entry name" value="MA"/>
    <property type="match status" value="1"/>
</dbReference>
<dbReference type="PROSITE" id="PS50111">
    <property type="entry name" value="CHEMOTAXIS_TRANSDUC_2"/>
    <property type="match status" value="1"/>
</dbReference>
<evidence type="ECO:0000313" key="7">
    <source>
        <dbReference type="EMBL" id="SHO53883.1"/>
    </source>
</evidence>
<dbReference type="Proteomes" id="UP000184612">
    <property type="component" value="Unassembled WGS sequence"/>
</dbReference>
<dbReference type="Pfam" id="PF00015">
    <property type="entry name" value="MCPsignal"/>
    <property type="match status" value="1"/>
</dbReference>
<keyword evidence="4" id="KW-1133">Transmembrane helix</keyword>
<evidence type="ECO:0000256" key="3">
    <source>
        <dbReference type="PROSITE-ProRule" id="PRU00284"/>
    </source>
</evidence>
<keyword evidence="1 3" id="KW-0807">Transducer</keyword>
<dbReference type="GO" id="GO:0016020">
    <property type="term" value="C:membrane"/>
    <property type="evidence" value="ECO:0007669"/>
    <property type="project" value="InterPro"/>
</dbReference>
<keyword evidence="4" id="KW-0812">Transmembrane</keyword>
<dbReference type="SUPFAM" id="SSF58104">
    <property type="entry name" value="Methyl-accepting chemotaxis protein (MCP) signaling domain"/>
    <property type="match status" value="1"/>
</dbReference>
<feature type="transmembrane region" description="Helical" evidence="4">
    <location>
        <begin position="304"/>
        <end position="327"/>
    </location>
</feature>
<gene>
    <name evidence="7" type="ORF">SAMN02745217_04346</name>
</gene>
<dbReference type="OrthoDB" id="2029098at2"/>
<dbReference type="AlphaFoldDB" id="A0A1M7YMI5"/>
<evidence type="ECO:0000256" key="1">
    <source>
        <dbReference type="ARBA" id="ARBA00023224"/>
    </source>
</evidence>
<name>A0A1M7YMI5_9FIRM</name>
<organism evidence="7 8">
    <name type="scientific">Anaerocolumna xylanovorans DSM 12503</name>
    <dbReference type="NCBI Taxonomy" id="1121345"/>
    <lineage>
        <taxon>Bacteria</taxon>
        <taxon>Bacillati</taxon>
        <taxon>Bacillota</taxon>
        <taxon>Clostridia</taxon>
        <taxon>Lachnospirales</taxon>
        <taxon>Lachnospiraceae</taxon>
        <taxon>Anaerocolumna</taxon>
    </lineage>
</organism>
<dbReference type="CDD" id="cd06225">
    <property type="entry name" value="HAMP"/>
    <property type="match status" value="1"/>
</dbReference>
<keyword evidence="4" id="KW-0472">Membrane</keyword>
<dbReference type="GO" id="GO:0007165">
    <property type="term" value="P:signal transduction"/>
    <property type="evidence" value="ECO:0007669"/>
    <property type="project" value="UniProtKB-KW"/>
</dbReference>
<dbReference type="Gene3D" id="1.10.287.950">
    <property type="entry name" value="Methyl-accepting chemotaxis protein"/>
    <property type="match status" value="1"/>
</dbReference>
<dbReference type="Gene3D" id="6.10.340.10">
    <property type="match status" value="1"/>
</dbReference>
<feature type="domain" description="Methyl-accepting transducer" evidence="5">
    <location>
        <begin position="396"/>
        <end position="632"/>
    </location>
</feature>
<feature type="domain" description="HAMP" evidence="6">
    <location>
        <begin position="325"/>
        <end position="377"/>
    </location>
</feature>
<feature type="transmembrane region" description="Helical" evidence="4">
    <location>
        <begin position="12"/>
        <end position="37"/>
    </location>
</feature>